<evidence type="ECO:0000313" key="1">
    <source>
        <dbReference type="EMBL" id="KAJ2814128.1"/>
    </source>
</evidence>
<dbReference type="Proteomes" id="UP001140096">
    <property type="component" value="Unassembled WGS sequence"/>
</dbReference>
<organism evidence="1 2">
    <name type="scientific">Coemansia furcata</name>
    <dbReference type="NCBI Taxonomy" id="417177"/>
    <lineage>
        <taxon>Eukaryota</taxon>
        <taxon>Fungi</taxon>
        <taxon>Fungi incertae sedis</taxon>
        <taxon>Zoopagomycota</taxon>
        <taxon>Kickxellomycotina</taxon>
        <taxon>Kickxellomycetes</taxon>
        <taxon>Kickxellales</taxon>
        <taxon>Kickxellaceae</taxon>
        <taxon>Coemansia</taxon>
    </lineage>
</organism>
<proteinExistence type="predicted"/>
<dbReference type="EMBL" id="JANBUP010000003">
    <property type="protein sequence ID" value="KAJ2814128.1"/>
    <property type="molecule type" value="Genomic_DNA"/>
</dbReference>
<protein>
    <submittedName>
        <fullName evidence="1">Uncharacterized protein</fullName>
    </submittedName>
</protein>
<gene>
    <name evidence="1" type="ORF">H4S07_000114</name>
</gene>
<reference evidence="1" key="1">
    <citation type="submission" date="2022-07" db="EMBL/GenBank/DDBJ databases">
        <title>Phylogenomic reconstructions and comparative analyses of Kickxellomycotina fungi.</title>
        <authorList>
            <person name="Reynolds N.K."/>
            <person name="Stajich J.E."/>
            <person name="Barry K."/>
            <person name="Grigoriev I.V."/>
            <person name="Crous P."/>
            <person name="Smith M.E."/>
        </authorList>
    </citation>
    <scope>NUCLEOTIDE SEQUENCE</scope>
    <source>
        <strain evidence="1">CBS 102833</strain>
    </source>
</reference>
<name>A0ACC1LSK6_9FUNG</name>
<comment type="caution">
    <text evidence="1">The sequence shown here is derived from an EMBL/GenBank/DDBJ whole genome shotgun (WGS) entry which is preliminary data.</text>
</comment>
<sequence length="329" mass="34973">MVQLSRWVRSAATLLVGICCLTRAAAVDDGSAGTPQTQVNPLGVTFNYKLAWVDVQSSTFGVSMQATAQSTYVNGTPWALLLRYDPSAKANIIQITDGWGLGIYDYSSWAFLPSKNPFDTMYFTVHSSGKMSLEDTVLKLTEPTSFFLVPTAGSSFSSGFELRKGSDYTINQGVNLAEIPHAAFGSWLSLSRVPPESLMTFAPSAKPTGDAAATTGGDISMIKSGDATAASPTSNPTSSPMPTSTVREGDDASSTVLPPAKYIPGDPNYDRSVDPLGTELAGPRTGLYLVSAILGVGILAHAVGTVRRFQYKRQYHLSVRHNKAGSLLV</sequence>
<evidence type="ECO:0000313" key="2">
    <source>
        <dbReference type="Proteomes" id="UP001140096"/>
    </source>
</evidence>
<accession>A0ACC1LSK6</accession>
<keyword evidence="2" id="KW-1185">Reference proteome</keyword>